<gene>
    <name evidence="1" type="ORF">QE152_g34820</name>
</gene>
<sequence>MKELFISTELYIATTAGTGHGKILTGLSPQLRYKMTVWVGTIRQILGPFFIDGNLTGGRHSSLLQLEVLPTLAALFQIMKMQMWPIRAFGLSKMVHLPILPKMYVDIWTSHFWEDG</sequence>
<keyword evidence="2" id="KW-1185">Reference proteome</keyword>
<accession>A0AAW1ITK7</accession>
<comment type="caution">
    <text evidence="1">The sequence shown here is derived from an EMBL/GenBank/DDBJ whole genome shotgun (WGS) entry which is preliminary data.</text>
</comment>
<evidence type="ECO:0000313" key="1">
    <source>
        <dbReference type="EMBL" id="KAK9692917.1"/>
    </source>
</evidence>
<dbReference type="AlphaFoldDB" id="A0AAW1ITK7"/>
<protein>
    <submittedName>
        <fullName evidence="1">Uncharacterized protein</fullName>
    </submittedName>
</protein>
<evidence type="ECO:0000313" key="2">
    <source>
        <dbReference type="Proteomes" id="UP001458880"/>
    </source>
</evidence>
<dbReference type="Proteomes" id="UP001458880">
    <property type="component" value="Unassembled WGS sequence"/>
</dbReference>
<name>A0AAW1ITK7_POPJA</name>
<dbReference type="EMBL" id="JASPKY010000560">
    <property type="protein sequence ID" value="KAK9692917.1"/>
    <property type="molecule type" value="Genomic_DNA"/>
</dbReference>
<proteinExistence type="predicted"/>
<organism evidence="1 2">
    <name type="scientific">Popillia japonica</name>
    <name type="common">Japanese beetle</name>
    <dbReference type="NCBI Taxonomy" id="7064"/>
    <lineage>
        <taxon>Eukaryota</taxon>
        <taxon>Metazoa</taxon>
        <taxon>Ecdysozoa</taxon>
        <taxon>Arthropoda</taxon>
        <taxon>Hexapoda</taxon>
        <taxon>Insecta</taxon>
        <taxon>Pterygota</taxon>
        <taxon>Neoptera</taxon>
        <taxon>Endopterygota</taxon>
        <taxon>Coleoptera</taxon>
        <taxon>Polyphaga</taxon>
        <taxon>Scarabaeiformia</taxon>
        <taxon>Scarabaeidae</taxon>
        <taxon>Rutelinae</taxon>
        <taxon>Popillia</taxon>
    </lineage>
</organism>
<reference evidence="1 2" key="1">
    <citation type="journal article" date="2024" name="BMC Genomics">
        <title>De novo assembly and annotation of Popillia japonica's genome with initial clues to its potential as an invasive pest.</title>
        <authorList>
            <person name="Cucini C."/>
            <person name="Boschi S."/>
            <person name="Funari R."/>
            <person name="Cardaioli E."/>
            <person name="Iannotti N."/>
            <person name="Marturano G."/>
            <person name="Paoli F."/>
            <person name="Bruttini M."/>
            <person name="Carapelli A."/>
            <person name="Frati F."/>
            <person name="Nardi F."/>
        </authorList>
    </citation>
    <scope>NUCLEOTIDE SEQUENCE [LARGE SCALE GENOMIC DNA]</scope>
    <source>
        <strain evidence="1">DMR45628</strain>
    </source>
</reference>